<dbReference type="InterPro" id="IPR011009">
    <property type="entry name" value="Kinase-like_dom_sf"/>
</dbReference>
<comment type="caution">
    <text evidence="10">The sequence shown here is derived from an EMBL/GenBank/DDBJ whole genome shotgun (WGS) entry which is preliminary data.</text>
</comment>
<proteinExistence type="predicted"/>
<dbReference type="GO" id="GO:0005524">
    <property type="term" value="F:ATP binding"/>
    <property type="evidence" value="ECO:0007669"/>
    <property type="project" value="UniProtKB-UniRule"/>
</dbReference>
<name>A0A4R6J2K7_9ACTN</name>
<dbReference type="AlphaFoldDB" id="A0A4R6J2K7"/>
<evidence type="ECO:0000313" key="10">
    <source>
        <dbReference type="EMBL" id="TDO29483.1"/>
    </source>
</evidence>
<dbReference type="PROSITE" id="PS00107">
    <property type="entry name" value="PROTEIN_KINASE_ATP"/>
    <property type="match status" value="1"/>
</dbReference>
<feature type="compositionally biased region" description="Basic and acidic residues" evidence="8">
    <location>
        <begin position="283"/>
        <end position="296"/>
    </location>
</feature>
<dbReference type="EMBL" id="SNWQ01000048">
    <property type="protein sequence ID" value="TDO29483.1"/>
    <property type="molecule type" value="Genomic_DNA"/>
</dbReference>
<keyword evidence="11" id="KW-1185">Reference proteome</keyword>
<dbReference type="PROSITE" id="PS50011">
    <property type="entry name" value="PROTEIN_KINASE_DOM"/>
    <property type="match status" value="1"/>
</dbReference>
<reference evidence="10 11" key="1">
    <citation type="submission" date="2019-03" db="EMBL/GenBank/DDBJ databases">
        <title>Genomic Encyclopedia of Type Strains, Phase III (KMG-III): the genomes of soil and plant-associated and newly described type strains.</title>
        <authorList>
            <person name="Whitman W."/>
        </authorList>
    </citation>
    <scope>NUCLEOTIDE SEQUENCE [LARGE SCALE GENOMIC DNA]</scope>
    <source>
        <strain evidence="10 11">VKM Ac-2527</strain>
    </source>
</reference>
<dbReference type="CDD" id="cd14014">
    <property type="entry name" value="STKc_PknB_like"/>
    <property type="match status" value="1"/>
</dbReference>
<dbReference type="PANTHER" id="PTHR43289:SF6">
    <property type="entry name" value="SERINE_THREONINE-PROTEIN KINASE NEKL-3"/>
    <property type="match status" value="1"/>
</dbReference>
<feature type="compositionally biased region" description="Basic and acidic residues" evidence="8">
    <location>
        <begin position="265"/>
        <end position="276"/>
    </location>
</feature>
<organism evidence="10 11">
    <name type="scientific">Kribbella caucasensis</name>
    <dbReference type="NCBI Taxonomy" id="2512215"/>
    <lineage>
        <taxon>Bacteria</taxon>
        <taxon>Bacillati</taxon>
        <taxon>Actinomycetota</taxon>
        <taxon>Actinomycetes</taxon>
        <taxon>Propionibacteriales</taxon>
        <taxon>Kribbellaceae</taxon>
        <taxon>Kribbella</taxon>
    </lineage>
</organism>
<dbReference type="RefSeq" id="WP_133805924.1">
    <property type="nucleotide sequence ID" value="NZ_SNWQ01000048.1"/>
</dbReference>
<protein>
    <recommendedName>
        <fullName evidence="1">non-specific serine/threonine protein kinase</fullName>
        <ecNumber evidence="1">2.7.11.1</ecNumber>
    </recommendedName>
</protein>
<evidence type="ECO:0000256" key="7">
    <source>
        <dbReference type="PROSITE-ProRule" id="PRU10141"/>
    </source>
</evidence>
<dbReference type="SMART" id="SM00220">
    <property type="entry name" value="S_TKc"/>
    <property type="match status" value="1"/>
</dbReference>
<evidence type="ECO:0000256" key="1">
    <source>
        <dbReference type="ARBA" id="ARBA00012513"/>
    </source>
</evidence>
<evidence type="ECO:0000259" key="9">
    <source>
        <dbReference type="PROSITE" id="PS50011"/>
    </source>
</evidence>
<evidence type="ECO:0000256" key="4">
    <source>
        <dbReference type="ARBA" id="ARBA00022741"/>
    </source>
</evidence>
<evidence type="ECO:0000313" key="11">
    <source>
        <dbReference type="Proteomes" id="UP000295388"/>
    </source>
</evidence>
<feature type="domain" description="Protein kinase" evidence="9">
    <location>
        <begin position="12"/>
        <end position="254"/>
    </location>
</feature>
<keyword evidence="6 7" id="KW-0067">ATP-binding</keyword>
<dbReference type="OrthoDB" id="9762169at2"/>
<feature type="binding site" evidence="7">
    <location>
        <position position="39"/>
    </location>
    <ligand>
        <name>ATP</name>
        <dbReference type="ChEBI" id="CHEBI:30616"/>
    </ligand>
</feature>
<dbReference type="GO" id="GO:0004674">
    <property type="term" value="F:protein serine/threonine kinase activity"/>
    <property type="evidence" value="ECO:0007669"/>
    <property type="project" value="UniProtKB-KW"/>
</dbReference>
<accession>A0A4R6J2K7</accession>
<dbReference type="InterPro" id="IPR017441">
    <property type="entry name" value="Protein_kinase_ATP_BS"/>
</dbReference>
<sequence length="491" mass="54170">MIDTQLTLDRAWTIGERIGGGGFGQVYLVNSGEDEAVAKLVPKAPGADRELLFVNLADVRNVVPIIDSGEHDDYWVLIMPRAETSLREYLDSAGGSLDLPDAIEVLKDVCDALADLEGRVVHRDLKPENILRLNGHWCLADFGISRYAEATTAPDTQKFALSPPYAAPERWRSERATAATDIYAVGVLAYEMLAGRRPFPGPAVEEYRHQHLHSEPPHLEDTPAAFSALVDECLYKAPEARPGAVNLRARLDRVPQAPHSPGIARLEDANRAEVHRKGGASREQSEARTEAERRAALGDAAQRSFERISSELREAIVSAAPSATSSVSRGGSWSLRLGHAELRLSSITRHSPDEWGGWDPPAFDVVSHASLNLRIPTNQYEYEGRSHSLWFGDIQQAGSYAWFETAFMISPMIPRRGRQNPFALDPGEEAAKAVWSGMAEFQTAWPFTPLIVGDLGEFVDRWAGWFADAADGRLNHPGSMPERQPVGSWRR</sequence>
<keyword evidence="5 10" id="KW-0418">Kinase</keyword>
<keyword evidence="4 7" id="KW-0547">Nucleotide-binding</keyword>
<evidence type="ECO:0000256" key="2">
    <source>
        <dbReference type="ARBA" id="ARBA00022527"/>
    </source>
</evidence>
<keyword evidence="3" id="KW-0808">Transferase</keyword>
<keyword evidence="2" id="KW-0723">Serine/threonine-protein kinase</keyword>
<dbReference type="EC" id="2.7.11.1" evidence="1"/>
<dbReference type="InterPro" id="IPR000719">
    <property type="entry name" value="Prot_kinase_dom"/>
</dbReference>
<gene>
    <name evidence="10" type="ORF">EV643_1484</name>
</gene>
<dbReference type="Gene3D" id="1.10.510.10">
    <property type="entry name" value="Transferase(Phosphotransferase) domain 1"/>
    <property type="match status" value="1"/>
</dbReference>
<evidence type="ECO:0000256" key="8">
    <source>
        <dbReference type="SAM" id="MobiDB-lite"/>
    </source>
</evidence>
<feature type="region of interest" description="Disordered" evidence="8">
    <location>
        <begin position="253"/>
        <end position="298"/>
    </location>
</feature>
<dbReference type="Pfam" id="PF00069">
    <property type="entry name" value="Pkinase"/>
    <property type="match status" value="1"/>
</dbReference>
<dbReference type="PANTHER" id="PTHR43289">
    <property type="entry name" value="MITOGEN-ACTIVATED PROTEIN KINASE KINASE KINASE 20-RELATED"/>
    <property type="match status" value="1"/>
</dbReference>
<dbReference type="SUPFAM" id="SSF56112">
    <property type="entry name" value="Protein kinase-like (PK-like)"/>
    <property type="match status" value="1"/>
</dbReference>
<evidence type="ECO:0000256" key="6">
    <source>
        <dbReference type="ARBA" id="ARBA00022840"/>
    </source>
</evidence>
<dbReference type="Proteomes" id="UP000295388">
    <property type="component" value="Unassembled WGS sequence"/>
</dbReference>
<evidence type="ECO:0000256" key="3">
    <source>
        <dbReference type="ARBA" id="ARBA00022679"/>
    </source>
</evidence>
<evidence type="ECO:0000256" key="5">
    <source>
        <dbReference type="ARBA" id="ARBA00022777"/>
    </source>
</evidence>